<dbReference type="Proteomes" id="UP000077875">
    <property type="component" value="Chromosome"/>
</dbReference>
<dbReference type="RefSeq" id="WP_064121286.1">
    <property type="nucleotide sequence ID" value="NZ_CP015243.1"/>
</dbReference>
<dbReference type="STRING" id="376489.A5892_01500"/>
<evidence type="ECO:0000313" key="2">
    <source>
        <dbReference type="EMBL" id="ANF56299.1"/>
    </source>
</evidence>
<keyword evidence="3" id="KW-1185">Reference proteome</keyword>
<dbReference type="Pfam" id="PF08808">
    <property type="entry name" value="RES"/>
    <property type="match status" value="1"/>
</dbReference>
<organism evidence="2 3">
    <name type="scientific">Halotalea alkalilenta</name>
    <dbReference type="NCBI Taxonomy" id="376489"/>
    <lineage>
        <taxon>Bacteria</taxon>
        <taxon>Pseudomonadati</taxon>
        <taxon>Pseudomonadota</taxon>
        <taxon>Gammaproteobacteria</taxon>
        <taxon>Oceanospirillales</taxon>
        <taxon>Halomonadaceae</taxon>
        <taxon>Halotalea</taxon>
    </lineage>
</organism>
<name>A0A172YAN9_9GAMM</name>
<dbReference type="EMBL" id="CP015243">
    <property type="protein sequence ID" value="ANF56299.1"/>
    <property type="molecule type" value="Genomic_DNA"/>
</dbReference>
<reference evidence="2 3" key="1">
    <citation type="submission" date="2016-04" db="EMBL/GenBank/DDBJ databases">
        <title>Complete Genome Sequence of Halotalea alkalilenta IHB B 13600.</title>
        <authorList>
            <person name="Swarnkar M.K."/>
            <person name="Sharma A."/>
            <person name="Kaushal K."/>
            <person name="Soni R."/>
            <person name="Rana S."/>
            <person name="Singh A.K."/>
            <person name="Gulati A."/>
        </authorList>
    </citation>
    <scope>NUCLEOTIDE SEQUENCE [LARGE SCALE GENOMIC DNA]</scope>
    <source>
        <strain evidence="2 3">IHB B 13600</strain>
    </source>
</reference>
<dbReference type="KEGG" id="haa:A5892_01500"/>
<dbReference type="InterPro" id="IPR014914">
    <property type="entry name" value="RES_dom"/>
</dbReference>
<evidence type="ECO:0000313" key="3">
    <source>
        <dbReference type="Proteomes" id="UP000077875"/>
    </source>
</evidence>
<dbReference type="SMART" id="SM00953">
    <property type="entry name" value="RES"/>
    <property type="match status" value="1"/>
</dbReference>
<gene>
    <name evidence="2" type="ORF">A5892_01500</name>
</gene>
<sequence length="154" mass="17118">MNEIHAYRLIKKKWQASAFDGEGARLFGGRWNSRGKSCVYLASSESLAMLEVMVHLNDYGLLRHYAILQVRLPEDAIIHLPIDQLPDDWRDEPAPPSTAELGDGWLGGGSSLALAVPSVVVPRELNYLLNPTHPLFKQIAADATEIDFQPDARL</sequence>
<feature type="domain" description="RES" evidence="1">
    <location>
        <begin position="18"/>
        <end position="143"/>
    </location>
</feature>
<protein>
    <recommendedName>
        <fullName evidence="1">RES domain-containing protein</fullName>
    </recommendedName>
</protein>
<evidence type="ECO:0000259" key="1">
    <source>
        <dbReference type="SMART" id="SM00953"/>
    </source>
</evidence>
<dbReference type="AlphaFoldDB" id="A0A172YAN9"/>
<accession>A0A172YAN9</accession>
<proteinExistence type="predicted"/>